<dbReference type="AlphaFoldDB" id="A0A7S1IFI5"/>
<gene>
    <name evidence="2" type="ORF">EGYM00392_LOCUS21744</name>
</gene>
<evidence type="ECO:0000256" key="1">
    <source>
        <dbReference type="SAM" id="Phobius"/>
    </source>
</evidence>
<keyword evidence="1" id="KW-1133">Transmembrane helix</keyword>
<evidence type="ECO:0000313" key="2">
    <source>
        <dbReference type="EMBL" id="CAD9010647.1"/>
    </source>
</evidence>
<protein>
    <submittedName>
        <fullName evidence="2">Uncharacterized protein</fullName>
    </submittedName>
</protein>
<accession>A0A7S1IFI5</accession>
<name>A0A7S1IFI5_9EUGL</name>
<feature type="transmembrane region" description="Helical" evidence="1">
    <location>
        <begin position="12"/>
        <end position="33"/>
    </location>
</feature>
<feature type="transmembrane region" description="Helical" evidence="1">
    <location>
        <begin position="39"/>
        <end position="61"/>
    </location>
</feature>
<sequence length="125" mass="14696">MLFLMISVWFSVLRLFCLMVFWFVMLSIGFMIIILHTPFLTSILFCTLSIYFLIWSLLTWLNNIWKLEVSQLCFWNIGGLRGVGECFMSSLLCMVRGTCLMVSWPKGFFDNFSREWTACRGTSLR</sequence>
<dbReference type="EMBL" id="HBGA01058869">
    <property type="protein sequence ID" value="CAD9010647.1"/>
    <property type="molecule type" value="Transcribed_RNA"/>
</dbReference>
<organism evidence="2">
    <name type="scientific">Eutreptiella gymnastica</name>
    <dbReference type="NCBI Taxonomy" id="73025"/>
    <lineage>
        <taxon>Eukaryota</taxon>
        <taxon>Discoba</taxon>
        <taxon>Euglenozoa</taxon>
        <taxon>Euglenida</taxon>
        <taxon>Spirocuta</taxon>
        <taxon>Euglenophyceae</taxon>
        <taxon>Eutreptiales</taxon>
        <taxon>Eutreptiaceae</taxon>
        <taxon>Eutreptiella</taxon>
    </lineage>
</organism>
<keyword evidence="1" id="KW-0812">Transmembrane</keyword>
<keyword evidence="1" id="KW-0472">Membrane</keyword>
<reference evidence="2" key="1">
    <citation type="submission" date="2021-01" db="EMBL/GenBank/DDBJ databases">
        <authorList>
            <person name="Corre E."/>
            <person name="Pelletier E."/>
            <person name="Niang G."/>
            <person name="Scheremetjew M."/>
            <person name="Finn R."/>
            <person name="Kale V."/>
            <person name="Holt S."/>
            <person name="Cochrane G."/>
            <person name="Meng A."/>
            <person name="Brown T."/>
            <person name="Cohen L."/>
        </authorList>
    </citation>
    <scope>NUCLEOTIDE SEQUENCE</scope>
    <source>
        <strain evidence="2">NIES-381</strain>
    </source>
</reference>
<proteinExistence type="predicted"/>